<proteinExistence type="predicted"/>
<accession>A0A4U1JZZ5</accession>
<reference evidence="1 2" key="1">
    <citation type="submission" date="2019-04" db="EMBL/GenBank/DDBJ databases">
        <title>Draft Whole-Genome sequence of the purple photosynthetic bacterium Rhodobacter capsulatus SP108 with an indigenous class A beta-lactamase.</title>
        <authorList>
            <person name="Robertson S."/>
            <person name="Meyer T.E."/>
            <person name="Kyndt J.A."/>
        </authorList>
    </citation>
    <scope>NUCLEOTIDE SEQUENCE [LARGE SCALE GENOMIC DNA]</scope>
    <source>
        <strain evidence="1 2">SP108</strain>
    </source>
</reference>
<comment type="caution">
    <text evidence="1">The sequence shown here is derived from an EMBL/GenBank/DDBJ whole genome shotgun (WGS) entry which is preliminary data.</text>
</comment>
<protein>
    <submittedName>
        <fullName evidence="1">Uncharacterized protein</fullName>
    </submittedName>
</protein>
<dbReference type="AlphaFoldDB" id="A0A4U1JZZ5"/>
<gene>
    <name evidence="1" type="ORF">FBT96_03970</name>
</gene>
<sequence>MISSGPNLWIASFSASTQQSFDLGLEPVANKVSFQRVRYDDPSVVAKVKDAALVVGDRNLLDAVESIEGREELLDTIQHGYGLGGVFRMVLQMDGSMMTRIPQRALSSVAA</sequence>
<evidence type="ECO:0000313" key="1">
    <source>
        <dbReference type="EMBL" id="TKD25149.1"/>
    </source>
</evidence>
<organism evidence="1 2">
    <name type="scientific">Rhodobacter capsulatus</name>
    <name type="common">Rhodopseudomonas capsulata</name>
    <dbReference type="NCBI Taxonomy" id="1061"/>
    <lineage>
        <taxon>Bacteria</taxon>
        <taxon>Pseudomonadati</taxon>
        <taxon>Pseudomonadota</taxon>
        <taxon>Alphaproteobacteria</taxon>
        <taxon>Rhodobacterales</taxon>
        <taxon>Rhodobacter group</taxon>
        <taxon>Rhodobacter</taxon>
    </lineage>
</organism>
<dbReference type="OrthoDB" id="7854818at2"/>
<name>A0A4U1JZZ5_RHOCA</name>
<evidence type="ECO:0000313" key="2">
    <source>
        <dbReference type="Proteomes" id="UP000310597"/>
    </source>
</evidence>
<dbReference type="Proteomes" id="UP000310597">
    <property type="component" value="Unassembled WGS sequence"/>
</dbReference>
<dbReference type="EMBL" id="SWJZ01000012">
    <property type="protein sequence ID" value="TKD25149.1"/>
    <property type="molecule type" value="Genomic_DNA"/>
</dbReference>